<reference evidence="2 3" key="1">
    <citation type="submission" date="2024-07" db="EMBL/GenBank/DDBJ databases">
        <title>Section-level genome sequencing and comparative genomics of Aspergillus sections Usti and Cavernicolus.</title>
        <authorList>
            <consortium name="Lawrence Berkeley National Laboratory"/>
            <person name="Nybo J.L."/>
            <person name="Vesth T.C."/>
            <person name="Theobald S."/>
            <person name="Frisvad J.C."/>
            <person name="Larsen T.O."/>
            <person name="Kjaerboelling I."/>
            <person name="Rothschild-Mancinelli K."/>
            <person name="Lyhne E.K."/>
            <person name="Kogle M.E."/>
            <person name="Barry K."/>
            <person name="Clum A."/>
            <person name="Na H."/>
            <person name="Ledsgaard L."/>
            <person name="Lin J."/>
            <person name="Lipzen A."/>
            <person name="Kuo A."/>
            <person name="Riley R."/>
            <person name="Mondo S."/>
            <person name="Labutti K."/>
            <person name="Haridas S."/>
            <person name="Pangalinan J."/>
            <person name="Salamov A.A."/>
            <person name="Simmons B.A."/>
            <person name="Magnuson J.K."/>
            <person name="Chen J."/>
            <person name="Drula E."/>
            <person name="Henrissat B."/>
            <person name="Wiebenga A."/>
            <person name="Lubbers R.J."/>
            <person name="Gomes A.C."/>
            <person name="Makela M.R."/>
            <person name="Stajich J."/>
            <person name="Grigoriev I.V."/>
            <person name="Mortensen U.H."/>
            <person name="De Vries R.P."/>
            <person name="Baker S.E."/>
            <person name="Andersen M.R."/>
        </authorList>
    </citation>
    <scope>NUCLEOTIDE SEQUENCE [LARGE SCALE GENOMIC DNA]</scope>
    <source>
        <strain evidence="2 3">CBS 209.92</strain>
    </source>
</reference>
<evidence type="ECO:0000256" key="1">
    <source>
        <dbReference type="SAM" id="MobiDB-lite"/>
    </source>
</evidence>
<evidence type="ECO:0000313" key="3">
    <source>
        <dbReference type="Proteomes" id="UP001610563"/>
    </source>
</evidence>
<feature type="region of interest" description="Disordered" evidence="1">
    <location>
        <begin position="205"/>
        <end position="233"/>
    </location>
</feature>
<feature type="compositionally biased region" description="Gly residues" evidence="1">
    <location>
        <begin position="60"/>
        <end position="74"/>
    </location>
</feature>
<sequence length="233" mass="25530">MFCPCAKSYFVVEGLQAEQPRLVRPRFERSPALNARAPLPVQIRPLSSRGSSSDNSGQRDGQGQGQGHGYGYGYGPGKVPAILITPIPEEAEQGPGSQVKARPRYSRESGLPRGILKVPTEEFPFDNHDTRRHSQSWKIQKPNGIREEVGKPSSPGYTSDRNPPASDVVKVRVYRRNRNMTRDSCDGIIAEVVKFREGDIVVRSEAKAERTGALKAAEAASTEEGGAQETTAW</sequence>
<feature type="compositionally biased region" description="Low complexity" evidence="1">
    <location>
        <begin position="216"/>
        <end position="233"/>
    </location>
</feature>
<accession>A0ABR4G0Y1</accession>
<feature type="compositionally biased region" description="Low complexity" evidence="1">
    <location>
        <begin position="47"/>
        <end position="59"/>
    </location>
</feature>
<proteinExistence type="predicted"/>
<dbReference type="Proteomes" id="UP001610563">
    <property type="component" value="Unassembled WGS sequence"/>
</dbReference>
<feature type="region of interest" description="Disordered" evidence="1">
    <location>
        <begin position="145"/>
        <end position="165"/>
    </location>
</feature>
<evidence type="ECO:0000313" key="2">
    <source>
        <dbReference type="EMBL" id="KAL2788818.1"/>
    </source>
</evidence>
<comment type="caution">
    <text evidence="2">The sequence shown here is derived from an EMBL/GenBank/DDBJ whole genome shotgun (WGS) entry which is preliminary data.</text>
</comment>
<name>A0ABR4G0Y1_9EURO</name>
<gene>
    <name evidence="2" type="ORF">BJX66DRAFT_249128</name>
</gene>
<keyword evidence="3" id="KW-1185">Reference proteome</keyword>
<feature type="region of interest" description="Disordered" evidence="1">
    <location>
        <begin position="34"/>
        <end position="74"/>
    </location>
</feature>
<organism evidence="2 3">
    <name type="scientific">Aspergillus keveii</name>
    <dbReference type="NCBI Taxonomy" id="714993"/>
    <lineage>
        <taxon>Eukaryota</taxon>
        <taxon>Fungi</taxon>
        <taxon>Dikarya</taxon>
        <taxon>Ascomycota</taxon>
        <taxon>Pezizomycotina</taxon>
        <taxon>Eurotiomycetes</taxon>
        <taxon>Eurotiomycetidae</taxon>
        <taxon>Eurotiales</taxon>
        <taxon>Aspergillaceae</taxon>
        <taxon>Aspergillus</taxon>
        <taxon>Aspergillus subgen. Nidulantes</taxon>
    </lineage>
</organism>
<feature type="region of interest" description="Disordered" evidence="1">
    <location>
        <begin position="91"/>
        <end position="111"/>
    </location>
</feature>
<protein>
    <submittedName>
        <fullName evidence="2">Uncharacterized protein</fullName>
    </submittedName>
</protein>
<dbReference type="EMBL" id="JBFTWV010000073">
    <property type="protein sequence ID" value="KAL2788818.1"/>
    <property type="molecule type" value="Genomic_DNA"/>
</dbReference>